<dbReference type="InterPro" id="IPR013783">
    <property type="entry name" value="Ig-like_fold"/>
</dbReference>
<dbReference type="PROSITE" id="PS50853">
    <property type="entry name" value="FN3"/>
    <property type="match status" value="1"/>
</dbReference>
<dbReference type="OMA" id="HEWTPGF"/>
<reference evidence="3" key="1">
    <citation type="submission" date="2003-08" db="EMBL/GenBank/DDBJ databases">
        <authorList>
            <person name="Birren B."/>
            <person name="Nusbaum C."/>
            <person name="Abebe A."/>
            <person name="Abouelleil A."/>
            <person name="Adekoya E."/>
            <person name="Ait-zahra M."/>
            <person name="Allen N."/>
            <person name="Allen T."/>
            <person name="An P."/>
            <person name="Anderson M."/>
            <person name="Anderson S."/>
            <person name="Arachchi H."/>
            <person name="Armbruster J."/>
            <person name="Bachantsang P."/>
            <person name="Baldwin J."/>
            <person name="Barry A."/>
            <person name="Bayul T."/>
            <person name="Blitshsteyn B."/>
            <person name="Bloom T."/>
            <person name="Blye J."/>
            <person name="Boguslavskiy L."/>
            <person name="Borowsky M."/>
            <person name="Boukhgalter B."/>
            <person name="Brunache A."/>
            <person name="Butler J."/>
            <person name="Calixte N."/>
            <person name="Calvo S."/>
            <person name="Camarata J."/>
            <person name="Campo K."/>
            <person name="Chang J."/>
            <person name="Cheshatsang Y."/>
            <person name="Citroen M."/>
            <person name="Collymore A."/>
            <person name="Considine T."/>
            <person name="Cook A."/>
            <person name="Cooke P."/>
            <person name="Corum B."/>
            <person name="Cuomo C."/>
            <person name="David R."/>
            <person name="Dawoe T."/>
            <person name="Degray S."/>
            <person name="Dodge S."/>
            <person name="Dooley K."/>
            <person name="Dorje P."/>
            <person name="Dorjee K."/>
            <person name="Dorris L."/>
            <person name="Duffey N."/>
            <person name="Dupes A."/>
            <person name="Elkins T."/>
            <person name="Engels R."/>
            <person name="Erickson J."/>
            <person name="Farina A."/>
            <person name="Faro S."/>
            <person name="Ferreira P."/>
            <person name="Fischer H."/>
            <person name="Fitzgerald M."/>
            <person name="Foley K."/>
            <person name="Gage D."/>
            <person name="Galagan J."/>
            <person name="Gearin G."/>
            <person name="Gnerre S."/>
            <person name="Gnirke A."/>
            <person name="Goyette A."/>
            <person name="Graham J."/>
            <person name="Grandbois E."/>
            <person name="Gyaltsen K."/>
            <person name="Hafez N."/>
            <person name="Hagopian D."/>
            <person name="Hagos B."/>
            <person name="Hall J."/>
            <person name="Hatcher B."/>
            <person name="Heller A."/>
            <person name="Higgins H."/>
            <person name="Honan T."/>
            <person name="Horn A."/>
            <person name="Houde N."/>
            <person name="Hughes L."/>
            <person name="Hulme W."/>
            <person name="Husby E."/>
            <person name="Iliev I."/>
            <person name="Jaffe D."/>
            <person name="Jones C."/>
            <person name="Kamal M."/>
            <person name="Kamat A."/>
            <person name="Kamvysselis M."/>
            <person name="Karlsson E."/>
            <person name="Kells C."/>
            <person name="Kieu A."/>
            <person name="Kisner P."/>
            <person name="Kodira C."/>
            <person name="Kulbokas E."/>
            <person name="Labutti K."/>
            <person name="Lama D."/>
            <person name="Landers T."/>
            <person name="Leger J."/>
            <person name="Levine S."/>
            <person name="Lewis D."/>
            <person name="Lewis T."/>
            <person name="Lindblad-toh K."/>
            <person name="Liu X."/>
            <person name="Lokyitsang T."/>
            <person name="Lokyitsang Y."/>
            <person name="Lucien O."/>
            <person name="Lui A."/>
            <person name="Ma L.J."/>
            <person name="Mabbitt R."/>
            <person name="Macdonald J."/>
            <person name="Maclean C."/>
            <person name="Major J."/>
            <person name="Manning J."/>
            <person name="Marabella R."/>
            <person name="Maru K."/>
            <person name="Matthews C."/>
            <person name="Mauceli E."/>
            <person name="Mccarthy M."/>
            <person name="Mcdonough S."/>
            <person name="Mcghee T."/>
            <person name="Meldrim J."/>
            <person name="Meneus L."/>
            <person name="Mesirov J."/>
            <person name="Mihalev A."/>
            <person name="Mihova T."/>
            <person name="Mikkelsen T."/>
            <person name="Mlenga V."/>
            <person name="Moru K."/>
            <person name="Mozes J."/>
            <person name="Mulrain L."/>
            <person name="Munson G."/>
            <person name="Naylor J."/>
            <person name="Newes C."/>
            <person name="Nguyen C."/>
            <person name="Nguyen N."/>
            <person name="Nguyen T."/>
            <person name="Nicol R."/>
            <person name="Nielsen C."/>
            <person name="Nizzari M."/>
            <person name="Norbu C."/>
            <person name="Norbu N."/>
            <person name="O'donnell P."/>
            <person name="Okoawo O."/>
            <person name="O'leary S."/>
            <person name="Omotosho B."/>
            <person name="O'neill K."/>
            <person name="Osman S."/>
            <person name="Parker S."/>
            <person name="Perrin D."/>
            <person name="Phunkhang P."/>
            <person name="Piqani B."/>
            <person name="Purcell S."/>
            <person name="Rachupka T."/>
            <person name="Ramasamy U."/>
            <person name="Rameau R."/>
            <person name="Ray V."/>
            <person name="Raymond C."/>
            <person name="Retta R."/>
            <person name="Richardson S."/>
            <person name="Rise C."/>
            <person name="Rodriguez J."/>
            <person name="Rogers J."/>
            <person name="Rogov P."/>
            <person name="Rutman M."/>
            <person name="Schupbach R."/>
            <person name="Seaman C."/>
            <person name="Settipalli S."/>
            <person name="Sharpe T."/>
            <person name="Sheridan J."/>
            <person name="Sherpa N."/>
            <person name="Shi J."/>
            <person name="Smirnov S."/>
            <person name="Smith C."/>
            <person name="Sougnez C."/>
            <person name="Spencer B."/>
            <person name="Stalker J."/>
            <person name="Stange-thomann N."/>
            <person name="Stavropoulos S."/>
            <person name="Stetson K."/>
            <person name="Stone C."/>
            <person name="Stone S."/>
            <person name="Stubbs M."/>
            <person name="Talamas J."/>
            <person name="Tchuinga P."/>
            <person name="Tenzing P."/>
            <person name="Tesfaye S."/>
            <person name="Theodore J."/>
            <person name="Thoulutsang Y."/>
            <person name="Topham K."/>
            <person name="Towey S."/>
            <person name="Tsamla T."/>
            <person name="Tsomo N."/>
            <person name="Vallee D."/>
            <person name="Vassiliev H."/>
            <person name="Venkataraman V."/>
            <person name="Vinson J."/>
            <person name="Vo A."/>
            <person name="Wade C."/>
            <person name="Wang S."/>
            <person name="Wangchuk T."/>
            <person name="Wangdi T."/>
            <person name="Whittaker C."/>
            <person name="Wilkinson J."/>
            <person name="Wu Y."/>
            <person name="Wyman D."/>
            <person name="Yadav S."/>
            <person name="Yang S."/>
            <person name="Yang X."/>
            <person name="Yeager S."/>
            <person name="Yee E."/>
            <person name="Young G."/>
            <person name="Zainoun J."/>
            <person name="Zembeck L."/>
            <person name="Zimmer A."/>
            <person name="Zody M."/>
            <person name="Lander E."/>
        </authorList>
    </citation>
    <scope>NUCLEOTIDE SEQUENCE [LARGE SCALE GENOMIC DNA]</scope>
</reference>
<dbReference type="InterPro" id="IPR003961">
    <property type="entry name" value="FN3_dom"/>
</dbReference>
<dbReference type="Gene3D" id="2.60.40.10">
    <property type="entry name" value="Immunoglobulins"/>
    <property type="match status" value="1"/>
</dbReference>
<dbReference type="Proteomes" id="UP000007875">
    <property type="component" value="Unassembled WGS sequence"/>
</dbReference>
<organism evidence="2 3">
    <name type="scientific">Ciona savignyi</name>
    <name type="common">Pacific transparent sea squirt</name>
    <dbReference type="NCBI Taxonomy" id="51511"/>
    <lineage>
        <taxon>Eukaryota</taxon>
        <taxon>Metazoa</taxon>
        <taxon>Chordata</taxon>
        <taxon>Tunicata</taxon>
        <taxon>Ascidiacea</taxon>
        <taxon>Phlebobranchia</taxon>
        <taxon>Cionidae</taxon>
        <taxon>Ciona</taxon>
    </lineage>
</organism>
<dbReference type="Ensembl" id="ENSCSAVT00000007549.1">
    <property type="protein sequence ID" value="ENSCSAVP00000007452.1"/>
    <property type="gene ID" value="ENSCSAVG00000004453.1"/>
</dbReference>
<sequence length="452" mass="51281">GLIFNMHRCLQDAIETVDNARQHKCELEGRQKQLQYAIAQVKNTANLSRKEIQIFFNNMQETFTREIDLRKNELVNEVNITETEALGPLDECHTFMEEGINEAAAVVSVGENVLHCESESLTKGFEFENFIKMAESLSLDSVPEIPLITEVPSISFTFNEEFVSDISKSLKNCGEVSHYSPVQIVDLKPIPGGIVISWSENIEPDISSSMYSNQFKDSKIFKDCYVGPDLCYTLRFLQPNTIYTFRVCRCQYFRNSDTTKRWSPWSVFQEQMTTMVGFQWAPSSDSISYFLSDNQRAAIKKSNHVKILYTVESKHTIGYPVSFKFELEGKSLNKSDCLAICFKKDPDATCLHTKSGTFCVMADGHVWMNGSKSGTRFTQFSRGKSVTFEVSYVSHKNQSNSDKSNSLRVSIIVGQHSAVFNWNPGKSMMQLNVNDLAFAMLFISPGWKVSIF</sequence>
<protein>
    <recommendedName>
        <fullName evidence="1">Fibronectin type-III domain-containing protein</fullName>
    </recommendedName>
</protein>
<accession>H2YQ44</accession>
<name>H2YQ44_CIOSA</name>
<reference evidence="2" key="3">
    <citation type="submission" date="2025-09" db="UniProtKB">
        <authorList>
            <consortium name="Ensembl"/>
        </authorList>
    </citation>
    <scope>IDENTIFICATION</scope>
</reference>
<reference evidence="2" key="2">
    <citation type="submission" date="2025-08" db="UniProtKB">
        <authorList>
            <consortium name="Ensembl"/>
        </authorList>
    </citation>
    <scope>IDENTIFICATION</scope>
</reference>
<proteinExistence type="predicted"/>
<dbReference type="AlphaFoldDB" id="H2YQ44"/>
<evidence type="ECO:0000313" key="2">
    <source>
        <dbReference type="Ensembl" id="ENSCSAVP00000007452.1"/>
    </source>
</evidence>
<dbReference type="FunCoup" id="H2YQ44">
    <property type="interactions" value="56"/>
</dbReference>
<dbReference type="eggNOG" id="ENOG502QQI2">
    <property type="taxonomic scope" value="Eukaryota"/>
</dbReference>
<evidence type="ECO:0000259" key="1">
    <source>
        <dbReference type="PROSITE" id="PS50853"/>
    </source>
</evidence>
<dbReference type="HOGENOM" id="CLU_057983_0_0_1"/>
<dbReference type="SUPFAM" id="SSF49265">
    <property type="entry name" value="Fibronectin type III"/>
    <property type="match status" value="1"/>
</dbReference>
<dbReference type="InParanoid" id="H2YQ44"/>
<dbReference type="InterPro" id="IPR036116">
    <property type="entry name" value="FN3_sf"/>
</dbReference>
<keyword evidence="3" id="KW-1185">Reference proteome</keyword>
<feature type="domain" description="Fibronectin type-III" evidence="1">
    <location>
        <begin position="178"/>
        <end position="273"/>
    </location>
</feature>
<dbReference type="GeneTree" id="ENSGT00940000153469"/>
<evidence type="ECO:0000313" key="3">
    <source>
        <dbReference type="Proteomes" id="UP000007875"/>
    </source>
</evidence>